<dbReference type="InterPro" id="IPR006675">
    <property type="entry name" value="HDIG_dom"/>
</dbReference>
<dbReference type="CDD" id="cd00077">
    <property type="entry name" value="HDc"/>
    <property type="match status" value="1"/>
</dbReference>
<dbReference type="NCBIfam" id="TIGR00277">
    <property type="entry name" value="HDIG"/>
    <property type="match status" value="1"/>
</dbReference>
<name>A0A6M3ILV5_9ZZZZ</name>
<dbReference type="SUPFAM" id="SSF109604">
    <property type="entry name" value="HD-domain/PDEase-like"/>
    <property type="match status" value="1"/>
</dbReference>
<dbReference type="InterPro" id="IPR003607">
    <property type="entry name" value="HD/PDEase_dom"/>
</dbReference>
<reference evidence="2" key="1">
    <citation type="submission" date="2020-03" db="EMBL/GenBank/DDBJ databases">
        <title>The deep terrestrial virosphere.</title>
        <authorList>
            <person name="Holmfeldt K."/>
            <person name="Nilsson E."/>
            <person name="Simone D."/>
            <person name="Lopez-Fernandez M."/>
            <person name="Wu X."/>
            <person name="de Brujin I."/>
            <person name="Lundin D."/>
            <person name="Andersson A."/>
            <person name="Bertilsson S."/>
            <person name="Dopson M."/>
        </authorList>
    </citation>
    <scope>NUCLEOTIDE SEQUENCE</scope>
    <source>
        <strain evidence="2">MM415B01472</strain>
    </source>
</reference>
<proteinExistence type="predicted"/>
<sequence>METERNLKKFLDSTFYLLESFREKAPGTFKHCQNVANICESIAVELSLDIDTMRCSSMYHDIGKIYFPEYFSENQDDKNPHDDLDPFVSYHIITRHVSDSVMILLQVEDIPRNIIEIISQHHGNTVLQYFYEKSGSKLDDKWRYKSKQPESTESAILMIVDTVEATARSLFNAGQLSDSDSRKKVIRSTIERLVDDNQLDNMTIGVLKVVKNVLIKELDTIYHKREVYTEIDKKKIKNIKEEKGVI</sequence>
<dbReference type="InterPro" id="IPR052722">
    <property type="entry name" value="PgpH_phosphodiesterase"/>
</dbReference>
<gene>
    <name evidence="2" type="ORF">MM415B01472_0013</name>
</gene>
<evidence type="ECO:0000313" key="2">
    <source>
        <dbReference type="EMBL" id="QJA58305.1"/>
    </source>
</evidence>
<dbReference type="SMART" id="SM00471">
    <property type="entry name" value="HDc"/>
    <property type="match status" value="1"/>
</dbReference>
<dbReference type="PANTHER" id="PTHR36442:SF1">
    <property type="entry name" value="CYCLIC-DI-AMP PHOSPHODIESTERASE PGPH"/>
    <property type="match status" value="1"/>
</dbReference>
<dbReference type="AlphaFoldDB" id="A0A6M3ILV5"/>
<organism evidence="2">
    <name type="scientific">viral metagenome</name>
    <dbReference type="NCBI Taxonomy" id="1070528"/>
    <lineage>
        <taxon>unclassified sequences</taxon>
        <taxon>metagenomes</taxon>
        <taxon>organismal metagenomes</taxon>
    </lineage>
</organism>
<evidence type="ECO:0000259" key="1">
    <source>
        <dbReference type="SMART" id="SM00471"/>
    </source>
</evidence>
<dbReference type="Gene3D" id="1.10.3210.10">
    <property type="entry name" value="Hypothetical protein af1432"/>
    <property type="match status" value="1"/>
</dbReference>
<dbReference type="InterPro" id="IPR006674">
    <property type="entry name" value="HD_domain"/>
</dbReference>
<dbReference type="Pfam" id="PF01966">
    <property type="entry name" value="HD"/>
    <property type="match status" value="1"/>
</dbReference>
<feature type="domain" description="HD/PDEase" evidence="1">
    <location>
        <begin position="24"/>
        <end position="175"/>
    </location>
</feature>
<protein>
    <submittedName>
        <fullName evidence="2">Putative HD domain-containing protein</fullName>
    </submittedName>
</protein>
<accession>A0A6M3ILV5</accession>
<dbReference type="PANTHER" id="PTHR36442">
    <property type="entry name" value="CYCLIC-DI-AMP PHOSPHODIESTERASE PGPH"/>
    <property type="match status" value="1"/>
</dbReference>
<dbReference type="EMBL" id="MT141317">
    <property type="protein sequence ID" value="QJA58305.1"/>
    <property type="molecule type" value="Genomic_DNA"/>
</dbReference>